<dbReference type="SUPFAM" id="SSF47336">
    <property type="entry name" value="ACP-like"/>
    <property type="match status" value="1"/>
</dbReference>
<name>A0A816HGI8_ADIRI</name>
<dbReference type="GO" id="GO:0005737">
    <property type="term" value="C:cytoplasm"/>
    <property type="evidence" value="ECO:0007669"/>
    <property type="project" value="TreeGrafter"/>
</dbReference>
<reference evidence="2" key="1">
    <citation type="submission" date="2021-02" db="EMBL/GenBank/DDBJ databases">
        <authorList>
            <person name="Nowell W R."/>
        </authorList>
    </citation>
    <scope>NUCLEOTIDE SEQUENCE</scope>
</reference>
<dbReference type="InterPro" id="IPR009081">
    <property type="entry name" value="PP-bd_ACP"/>
</dbReference>
<dbReference type="Proteomes" id="UP000663828">
    <property type="component" value="Unassembled WGS sequence"/>
</dbReference>
<proteinExistence type="predicted"/>
<dbReference type="GO" id="GO:0043041">
    <property type="term" value="P:amino acid activation for nonribosomal peptide biosynthetic process"/>
    <property type="evidence" value="ECO:0007669"/>
    <property type="project" value="TreeGrafter"/>
</dbReference>
<dbReference type="SUPFAM" id="SSF52777">
    <property type="entry name" value="CoA-dependent acyltransferases"/>
    <property type="match status" value="1"/>
</dbReference>
<accession>A0A816HGI8</accession>
<dbReference type="GO" id="GO:0031177">
    <property type="term" value="F:phosphopantetheine binding"/>
    <property type="evidence" value="ECO:0007669"/>
    <property type="project" value="TreeGrafter"/>
</dbReference>
<sequence>VILERFPWNDNGKIDRKSLPPAEFRNTINLELKRPNTRIETVVHQLWCDIFHRDEIPIDSNIFSIGGHSLLLMKLFYRYQTTFELEINSLSITSFFAHSTIVDHSRLISQAISAKNNLEQSWFALHLTEGMDLNLEKERVFLDEQIRFPSKNHNVMYVIPLVYRISSTDQNLSIDRLHRALHTVIGKHRVLCTGFHFDWNGMIVQHCFNINDQETYGFSVVNVNNDLDTDGIMKEVINRCDLFDLSKGRVLCCHIIRRHNGDTLKVDDLIIFTIHHLVFDGTSVSVFLNDLSFAYANDLSFSMSENLLQCIDTSVYERLIDMTRSRHFWYSQLKDYNFTRSLSLPVDRHCLSMDYRSGSQSATQ</sequence>
<feature type="non-terminal residue" evidence="2">
    <location>
        <position position="364"/>
    </location>
</feature>
<dbReference type="GO" id="GO:0044550">
    <property type="term" value="P:secondary metabolite biosynthetic process"/>
    <property type="evidence" value="ECO:0007669"/>
    <property type="project" value="TreeGrafter"/>
</dbReference>
<dbReference type="Gene3D" id="3.30.559.10">
    <property type="entry name" value="Chloramphenicol acetyltransferase-like domain"/>
    <property type="match status" value="1"/>
</dbReference>
<dbReference type="EMBL" id="CAJNOR010016564">
    <property type="protein sequence ID" value="CAF1685360.1"/>
    <property type="molecule type" value="Genomic_DNA"/>
</dbReference>
<dbReference type="AlphaFoldDB" id="A0A816HGI8"/>
<dbReference type="Pfam" id="PF00668">
    <property type="entry name" value="Condensation"/>
    <property type="match status" value="1"/>
</dbReference>
<evidence type="ECO:0000259" key="1">
    <source>
        <dbReference type="PROSITE" id="PS50075"/>
    </source>
</evidence>
<dbReference type="Gene3D" id="1.10.1200.10">
    <property type="entry name" value="ACP-like"/>
    <property type="match status" value="1"/>
</dbReference>
<dbReference type="InterPro" id="IPR036736">
    <property type="entry name" value="ACP-like_sf"/>
</dbReference>
<protein>
    <recommendedName>
        <fullName evidence="1">Carrier domain-containing protein</fullName>
    </recommendedName>
</protein>
<dbReference type="PROSITE" id="PS50075">
    <property type="entry name" value="CARRIER"/>
    <property type="match status" value="1"/>
</dbReference>
<feature type="domain" description="Carrier" evidence="1">
    <location>
        <begin position="34"/>
        <end position="112"/>
    </location>
</feature>
<gene>
    <name evidence="2" type="ORF">XAT740_LOCUS61757</name>
</gene>
<dbReference type="InterPro" id="IPR023213">
    <property type="entry name" value="CAT-like_dom_sf"/>
</dbReference>
<dbReference type="PANTHER" id="PTHR45527:SF1">
    <property type="entry name" value="FATTY ACID SYNTHASE"/>
    <property type="match status" value="1"/>
</dbReference>
<evidence type="ECO:0000313" key="2">
    <source>
        <dbReference type="EMBL" id="CAF1685360.1"/>
    </source>
</evidence>
<dbReference type="Pfam" id="PF00550">
    <property type="entry name" value="PP-binding"/>
    <property type="match status" value="1"/>
</dbReference>
<feature type="non-terminal residue" evidence="2">
    <location>
        <position position="1"/>
    </location>
</feature>
<dbReference type="Gene3D" id="3.30.559.30">
    <property type="entry name" value="Nonribosomal peptide synthetase, condensation domain"/>
    <property type="match status" value="1"/>
</dbReference>
<keyword evidence="3" id="KW-1185">Reference proteome</keyword>
<dbReference type="GO" id="GO:0003824">
    <property type="term" value="F:catalytic activity"/>
    <property type="evidence" value="ECO:0007669"/>
    <property type="project" value="InterPro"/>
</dbReference>
<organism evidence="2 3">
    <name type="scientific">Adineta ricciae</name>
    <name type="common">Rotifer</name>
    <dbReference type="NCBI Taxonomy" id="249248"/>
    <lineage>
        <taxon>Eukaryota</taxon>
        <taxon>Metazoa</taxon>
        <taxon>Spiralia</taxon>
        <taxon>Gnathifera</taxon>
        <taxon>Rotifera</taxon>
        <taxon>Eurotatoria</taxon>
        <taxon>Bdelloidea</taxon>
        <taxon>Adinetida</taxon>
        <taxon>Adinetidae</taxon>
        <taxon>Adineta</taxon>
    </lineage>
</organism>
<dbReference type="PANTHER" id="PTHR45527">
    <property type="entry name" value="NONRIBOSOMAL PEPTIDE SYNTHETASE"/>
    <property type="match status" value="1"/>
</dbReference>
<evidence type="ECO:0000313" key="3">
    <source>
        <dbReference type="Proteomes" id="UP000663828"/>
    </source>
</evidence>
<dbReference type="InterPro" id="IPR001242">
    <property type="entry name" value="Condensation_dom"/>
</dbReference>
<comment type="caution">
    <text evidence="2">The sequence shown here is derived from an EMBL/GenBank/DDBJ whole genome shotgun (WGS) entry which is preliminary data.</text>
</comment>